<feature type="region of interest" description="Disordered" evidence="4">
    <location>
        <begin position="349"/>
        <end position="373"/>
    </location>
</feature>
<comment type="cofactor">
    <cofactor evidence="1">
        <name>Mg(2+)</name>
        <dbReference type="ChEBI" id="CHEBI:18420"/>
    </cofactor>
</comment>
<dbReference type="SUPFAM" id="SSF51604">
    <property type="entry name" value="Enolase C-terminal domain-like"/>
    <property type="match status" value="1"/>
</dbReference>
<dbReference type="GO" id="GO:0000287">
    <property type="term" value="F:magnesium ion binding"/>
    <property type="evidence" value="ECO:0007669"/>
    <property type="project" value="TreeGrafter"/>
</dbReference>
<dbReference type="SMART" id="SM00922">
    <property type="entry name" value="MR_MLE"/>
    <property type="match status" value="1"/>
</dbReference>
<dbReference type="GO" id="GO:0016836">
    <property type="term" value="F:hydro-lyase activity"/>
    <property type="evidence" value="ECO:0007669"/>
    <property type="project" value="TreeGrafter"/>
</dbReference>
<dbReference type="GO" id="GO:0009063">
    <property type="term" value="P:amino acid catabolic process"/>
    <property type="evidence" value="ECO:0007669"/>
    <property type="project" value="InterPro"/>
</dbReference>
<dbReference type="SFLD" id="SFLDG00179">
    <property type="entry name" value="mandelate_racemase"/>
    <property type="match status" value="1"/>
</dbReference>
<evidence type="ECO:0000313" key="7">
    <source>
        <dbReference type="Proteomes" id="UP000198727"/>
    </source>
</evidence>
<organism evidence="6 7">
    <name type="scientific">Amycolatopsis arida</name>
    <dbReference type="NCBI Taxonomy" id="587909"/>
    <lineage>
        <taxon>Bacteria</taxon>
        <taxon>Bacillati</taxon>
        <taxon>Actinomycetota</taxon>
        <taxon>Actinomycetes</taxon>
        <taxon>Pseudonocardiales</taxon>
        <taxon>Pseudonocardiaceae</taxon>
        <taxon>Amycolatopsis</taxon>
    </lineage>
</organism>
<dbReference type="SUPFAM" id="SSF54826">
    <property type="entry name" value="Enolase N-terminal domain-like"/>
    <property type="match status" value="1"/>
</dbReference>
<dbReference type="Pfam" id="PF13378">
    <property type="entry name" value="MR_MLE_C"/>
    <property type="match status" value="1"/>
</dbReference>
<dbReference type="GO" id="GO:0016052">
    <property type="term" value="P:carbohydrate catabolic process"/>
    <property type="evidence" value="ECO:0007669"/>
    <property type="project" value="TreeGrafter"/>
</dbReference>
<dbReference type="SFLD" id="SFLDS00001">
    <property type="entry name" value="Enolase"/>
    <property type="match status" value="1"/>
</dbReference>
<gene>
    <name evidence="6" type="ORF">SAMN05421810_1099</name>
</gene>
<name>A0A1I5ZBE1_9PSEU</name>
<proteinExistence type="predicted"/>
<evidence type="ECO:0000259" key="5">
    <source>
        <dbReference type="SMART" id="SM00922"/>
    </source>
</evidence>
<protein>
    <submittedName>
        <fullName evidence="6">L-alanine-DL-glutamate epimerase</fullName>
    </submittedName>
</protein>
<feature type="compositionally biased region" description="Basic and acidic residues" evidence="4">
    <location>
        <begin position="361"/>
        <end position="373"/>
    </location>
</feature>
<evidence type="ECO:0000256" key="3">
    <source>
        <dbReference type="ARBA" id="ARBA00022842"/>
    </source>
</evidence>
<dbReference type="InterPro" id="IPR013341">
    <property type="entry name" value="Mandelate_racemase_N_dom"/>
</dbReference>
<dbReference type="Gene3D" id="3.20.20.120">
    <property type="entry name" value="Enolase-like C-terminal domain"/>
    <property type="match status" value="1"/>
</dbReference>
<dbReference type="AlphaFoldDB" id="A0A1I5ZBE1"/>
<dbReference type="PANTHER" id="PTHR13794:SF58">
    <property type="entry name" value="MITOCHONDRIAL ENOLASE SUPERFAMILY MEMBER 1"/>
    <property type="match status" value="1"/>
</dbReference>
<accession>A0A1I5ZBE1</accession>
<dbReference type="PROSITE" id="PS00908">
    <property type="entry name" value="MR_MLE_1"/>
    <property type="match status" value="1"/>
</dbReference>
<dbReference type="InterPro" id="IPR036849">
    <property type="entry name" value="Enolase-like_C_sf"/>
</dbReference>
<dbReference type="InterPro" id="IPR013342">
    <property type="entry name" value="Mandelate_racemase_C"/>
</dbReference>
<dbReference type="Pfam" id="PF02746">
    <property type="entry name" value="MR_MLE_N"/>
    <property type="match status" value="1"/>
</dbReference>
<keyword evidence="3" id="KW-0460">Magnesium</keyword>
<dbReference type="EMBL" id="FOWW01000009">
    <property type="protein sequence ID" value="SFQ53774.1"/>
    <property type="molecule type" value="Genomic_DNA"/>
</dbReference>
<dbReference type="InterPro" id="IPR018110">
    <property type="entry name" value="Mandel_Rmase/mucon_lact_enz_CS"/>
</dbReference>
<evidence type="ECO:0000256" key="1">
    <source>
        <dbReference type="ARBA" id="ARBA00001946"/>
    </source>
</evidence>
<evidence type="ECO:0000256" key="2">
    <source>
        <dbReference type="ARBA" id="ARBA00022723"/>
    </source>
</evidence>
<evidence type="ECO:0000256" key="4">
    <source>
        <dbReference type="SAM" id="MobiDB-lite"/>
    </source>
</evidence>
<dbReference type="STRING" id="587909.SAMN05421810_1099"/>
<dbReference type="InterPro" id="IPR046945">
    <property type="entry name" value="RHMD-like"/>
</dbReference>
<sequence>MTGVAGESDTMIREVTAAAYRVPTPTREGDGTLTWDGTTMVVARVDCGDTVGVGWTYADPACVGLIQGVLAEAVRGGDVLDTPARWHAMQRRVRNLGRVGLVSCAMSAVDIAAWDAAARLRGMPLARLLGRVHDSVAVYGSGGFTTFDDAQLTAQIEHWVGDKGIPRIKIKIAEGWGSAVHRDLARVARVRQLAGSGTELFVDANGGYTVGQAVRVGRRLAEWDVTWFEEPVSSDDLAGLRQVRAAVDADVTAGEYGYDLPYFARMIGADAVDCVQVDAVRCGGYTEWFRIAAVAAAHNLDVSAHTAPNVSVHAAVGTPNFRHVEWFADHERVEPMLFDGGLDPVGGRAAPDLSAPGHGMTLKEADAERHRVA</sequence>
<dbReference type="Gene3D" id="3.30.390.10">
    <property type="entry name" value="Enolase-like, N-terminal domain"/>
    <property type="match status" value="1"/>
</dbReference>
<dbReference type="PANTHER" id="PTHR13794">
    <property type="entry name" value="ENOLASE SUPERFAMILY, MANDELATE RACEMASE"/>
    <property type="match status" value="1"/>
</dbReference>
<dbReference type="InterPro" id="IPR029065">
    <property type="entry name" value="Enolase_C-like"/>
</dbReference>
<feature type="domain" description="Mandelate racemase/muconate lactonizing enzyme C-terminal" evidence="5">
    <location>
        <begin position="149"/>
        <end position="250"/>
    </location>
</feature>
<reference evidence="7" key="1">
    <citation type="submission" date="2016-10" db="EMBL/GenBank/DDBJ databases">
        <authorList>
            <person name="Varghese N."/>
            <person name="Submissions S."/>
        </authorList>
    </citation>
    <scope>NUCLEOTIDE SEQUENCE [LARGE SCALE GENOMIC DNA]</scope>
    <source>
        <strain evidence="7">CGMCC 4.5579</strain>
    </source>
</reference>
<keyword evidence="2" id="KW-0479">Metal-binding</keyword>
<dbReference type="Proteomes" id="UP000198727">
    <property type="component" value="Unassembled WGS sequence"/>
</dbReference>
<evidence type="ECO:0000313" key="6">
    <source>
        <dbReference type="EMBL" id="SFQ53774.1"/>
    </source>
</evidence>
<dbReference type="InterPro" id="IPR029017">
    <property type="entry name" value="Enolase-like_N"/>
</dbReference>
<keyword evidence="7" id="KW-1185">Reference proteome</keyword>